<dbReference type="InterPro" id="IPR059226">
    <property type="entry name" value="Choice_anch_Q_dom"/>
</dbReference>
<dbReference type="Gene3D" id="2.160.20.10">
    <property type="entry name" value="Single-stranded right-handed beta-helix, Pectin lyase-like"/>
    <property type="match status" value="1"/>
</dbReference>
<keyword evidence="4" id="KW-1185">Reference proteome</keyword>
<dbReference type="AlphaFoldDB" id="A0A1G6Y2R7"/>
<sequence>MTRLRPALPSALVALILLPGASRAADWLWPDTVFGGPCAGSLQACIDNAAAGDTIQIVGDELNNPDRYTPIDENIAIVRSLTLRAAPGVDAVFAPERSLRVDLGAGSHTVRLSDLSFRRGGVLVTDASTVAGGLIDLQRLRVLELGAAGQQAGQCGLQVTVNGSAARQINVGDSLVARGAAQPERPFSGICVTQDGDGALNVNLFRNRVLPGSGRSAFGLIAYNLAGGSSARASANRIFGPREDTALYLLSRDSGSTLRAENNLISGSSGDQYALTLNVPGGTGVIVNNTVVHGQRGVAGGGLANTPAASLRVANNLIAWQSVSGVAVSASNSSNANNLLFETLANLWTPGPGTLTVDPRIESAGYPRPRFDSPLINAGSAADASGLTFDVDGERRSALGAVDIGAFEANGEGAAVITATAQNSFFNEVYVQPFPTQLLETDHLAVSEQRALPSTPALGQHLGVYRNPQSASGWSIFHQDSNVDMALGQRFHVIAPVASKTGFSHLTSAANSSGALSRIEHASLNGLSFAIAIALQRWEGAYHDVPIGLAWTSAGGGRWQLRNEDGSAMPASLSFNLMVAPLLSPNAARLSPGGQSLRELRIEHPLLDDNACAAPVVGRVDDPLDGLTVNNPQRFSLAYRAPSGPGAPGRWFIVAEGSGTPSFPPNVAFNLITDGAQAERCRAPRENAIFRNGFETAAR</sequence>
<dbReference type="Proteomes" id="UP000199603">
    <property type="component" value="Unassembled WGS sequence"/>
</dbReference>
<name>A0A1G6Y2R7_9GAMM</name>
<reference evidence="3 4" key="1">
    <citation type="submission" date="2016-10" db="EMBL/GenBank/DDBJ databases">
        <authorList>
            <person name="de Groot N.N."/>
        </authorList>
    </citation>
    <scope>NUCLEOTIDE SEQUENCE [LARGE SCALE GENOMIC DNA]</scope>
    <source>
        <strain evidence="3 4">DSM 16957</strain>
    </source>
</reference>
<accession>A0A1G6Y2R7</accession>
<evidence type="ECO:0000313" key="3">
    <source>
        <dbReference type="EMBL" id="SDD84688.1"/>
    </source>
</evidence>
<dbReference type="InterPro" id="IPR011050">
    <property type="entry name" value="Pectin_lyase_fold/virulence"/>
</dbReference>
<proteinExistence type="predicted"/>
<dbReference type="SUPFAM" id="SSF51126">
    <property type="entry name" value="Pectin lyase-like"/>
    <property type="match status" value="1"/>
</dbReference>
<feature type="domain" description="DUF7452" evidence="2">
    <location>
        <begin position="465"/>
        <end position="579"/>
    </location>
</feature>
<dbReference type="Pfam" id="PF24249">
    <property type="entry name" value="DUF7452"/>
    <property type="match status" value="1"/>
</dbReference>
<dbReference type="RefSeq" id="WP_091243589.1">
    <property type="nucleotide sequence ID" value="NZ_FNAG01000008.1"/>
</dbReference>
<evidence type="ECO:0000313" key="4">
    <source>
        <dbReference type="Proteomes" id="UP000199603"/>
    </source>
</evidence>
<evidence type="ECO:0000259" key="2">
    <source>
        <dbReference type="Pfam" id="PF24249"/>
    </source>
</evidence>
<organism evidence="3 4">
    <name type="scientific">Aquimonas voraii</name>
    <dbReference type="NCBI Taxonomy" id="265719"/>
    <lineage>
        <taxon>Bacteria</taxon>
        <taxon>Pseudomonadati</taxon>
        <taxon>Pseudomonadota</taxon>
        <taxon>Gammaproteobacteria</taxon>
        <taxon>Lysobacterales</taxon>
        <taxon>Lysobacteraceae</taxon>
        <taxon>Aquimonas</taxon>
    </lineage>
</organism>
<dbReference type="OrthoDB" id="5945679at2"/>
<dbReference type="NCBIfam" id="NF041518">
    <property type="entry name" value="choice_anch_Q"/>
    <property type="match status" value="1"/>
</dbReference>
<gene>
    <name evidence="3" type="ORF">SAMN04488509_108112</name>
</gene>
<dbReference type="EMBL" id="FNAG01000008">
    <property type="protein sequence ID" value="SDD84688.1"/>
    <property type="molecule type" value="Genomic_DNA"/>
</dbReference>
<feature type="signal peptide" evidence="1">
    <location>
        <begin position="1"/>
        <end position="24"/>
    </location>
</feature>
<feature type="chain" id="PRO_5011660596" description="DUF7452 domain-containing protein" evidence="1">
    <location>
        <begin position="25"/>
        <end position="699"/>
    </location>
</feature>
<keyword evidence="1" id="KW-0732">Signal</keyword>
<evidence type="ECO:0000256" key="1">
    <source>
        <dbReference type="SAM" id="SignalP"/>
    </source>
</evidence>
<dbReference type="InterPro" id="IPR055875">
    <property type="entry name" value="DUF7452"/>
</dbReference>
<dbReference type="InterPro" id="IPR012334">
    <property type="entry name" value="Pectin_lyas_fold"/>
</dbReference>
<protein>
    <recommendedName>
        <fullName evidence="2">DUF7452 domain-containing protein</fullName>
    </recommendedName>
</protein>